<evidence type="ECO:0000313" key="1">
    <source>
        <dbReference type="EMBL" id="RKD90188.1"/>
    </source>
</evidence>
<accession>A0A419W414</accession>
<dbReference type="RefSeq" id="WP_120271610.1">
    <property type="nucleotide sequence ID" value="NZ_RAPN01000001.1"/>
</dbReference>
<organism evidence="1 2">
    <name type="scientific">Mangrovibacterium diazotrophicum</name>
    <dbReference type="NCBI Taxonomy" id="1261403"/>
    <lineage>
        <taxon>Bacteria</taxon>
        <taxon>Pseudomonadati</taxon>
        <taxon>Bacteroidota</taxon>
        <taxon>Bacteroidia</taxon>
        <taxon>Marinilabiliales</taxon>
        <taxon>Prolixibacteraceae</taxon>
        <taxon>Mangrovibacterium</taxon>
    </lineage>
</organism>
<sequence length="153" mass="18128">MEKHEKIFEKIKELLIRLFPNELTEIEEENHISIGDTGIWIMSDSRELTVGYGLTHIHCDPKYDDLSEVVDLFFNLLTCKKQITKFYKGDFSYKHRTDLLLADNEIYNIGTAMTWLFPYWKKTTSKVQIEDEIIELDKIKKDIDEIKTLHNNV</sequence>
<evidence type="ECO:0000313" key="2">
    <source>
        <dbReference type="Proteomes" id="UP000283387"/>
    </source>
</evidence>
<comment type="caution">
    <text evidence="1">The sequence shown here is derived from an EMBL/GenBank/DDBJ whole genome shotgun (WGS) entry which is preliminary data.</text>
</comment>
<keyword evidence="2" id="KW-1185">Reference proteome</keyword>
<name>A0A419W414_9BACT</name>
<reference evidence="1 2" key="1">
    <citation type="submission" date="2018-09" db="EMBL/GenBank/DDBJ databases">
        <title>Genomic Encyclopedia of Archaeal and Bacterial Type Strains, Phase II (KMG-II): from individual species to whole genera.</title>
        <authorList>
            <person name="Goeker M."/>
        </authorList>
    </citation>
    <scope>NUCLEOTIDE SEQUENCE [LARGE SCALE GENOMIC DNA]</scope>
    <source>
        <strain evidence="1 2">DSM 27148</strain>
    </source>
</reference>
<protein>
    <submittedName>
        <fullName evidence="1">Uncharacterized protein</fullName>
    </submittedName>
</protein>
<dbReference type="AlphaFoldDB" id="A0A419W414"/>
<dbReference type="OrthoDB" id="979480at2"/>
<proteinExistence type="predicted"/>
<gene>
    <name evidence="1" type="ORF">BC643_0524</name>
</gene>
<dbReference type="EMBL" id="RAPN01000001">
    <property type="protein sequence ID" value="RKD90188.1"/>
    <property type="molecule type" value="Genomic_DNA"/>
</dbReference>
<dbReference type="Proteomes" id="UP000283387">
    <property type="component" value="Unassembled WGS sequence"/>
</dbReference>